<organism evidence="2 3">
    <name type="scientific">Ophiocordyceps camponoti-rufipedis</name>
    <dbReference type="NCBI Taxonomy" id="2004952"/>
    <lineage>
        <taxon>Eukaryota</taxon>
        <taxon>Fungi</taxon>
        <taxon>Dikarya</taxon>
        <taxon>Ascomycota</taxon>
        <taxon>Pezizomycotina</taxon>
        <taxon>Sordariomycetes</taxon>
        <taxon>Hypocreomycetidae</taxon>
        <taxon>Hypocreales</taxon>
        <taxon>Ophiocordycipitaceae</taxon>
        <taxon>Ophiocordyceps</taxon>
    </lineage>
</organism>
<dbReference type="STRING" id="2004952.A0A2C5ZBJ2"/>
<feature type="compositionally biased region" description="Basic residues" evidence="1">
    <location>
        <begin position="333"/>
        <end position="348"/>
    </location>
</feature>
<dbReference type="PANTHER" id="PTHR30613:SF1">
    <property type="entry name" value="DUF1479 DOMAIN PROTEIN (AFU_ORTHOLOGUE AFUA_5G09280)"/>
    <property type="match status" value="1"/>
</dbReference>
<dbReference type="Gene3D" id="2.60.120.330">
    <property type="entry name" value="B-lactam Antibiotic, Isopenicillin N Synthase, Chain"/>
    <property type="match status" value="1"/>
</dbReference>
<reference evidence="2 3" key="1">
    <citation type="submission" date="2017-06" db="EMBL/GenBank/DDBJ databases">
        <title>Ant-infecting Ophiocordyceps genomes reveal a high diversity of potential behavioral manipulation genes and a possible major role for enterotoxins.</title>
        <authorList>
            <person name="De Bekker C."/>
            <person name="Evans H.C."/>
            <person name="Brachmann A."/>
            <person name="Hughes D.P."/>
        </authorList>
    </citation>
    <scope>NUCLEOTIDE SEQUENCE [LARGE SCALE GENOMIC DNA]</scope>
    <source>
        <strain evidence="2 3">Map16</strain>
    </source>
</reference>
<feature type="compositionally biased region" description="Low complexity" evidence="1">
    <location>
        <begin position="267"/>
        <end position="322"/>
    </location>
</feature>
<keyword evidence="3" id="KW-1185">Reference proteome</keyword>
<feature type="region of interest" description="Disordered" evidence="1">
    <location>
        <begin position="1"/>
        <end position="55"/>
    </location>
</feature>
<dbReference type="SUPFAM" id="SSF51197">
    <property type="entry name" value="Clavaminate synthase-like"/>
    <property type="match status" value="2"/>
</dbReference>
<dbReference type="Proteomes" id="UP000226431">
    <property type="component" value="Unassembled WGS sequence"/>
</dbReference>
<evidence type="ECO:0000313" key="3">
    <source>
        <dbReference type="Proteomes" id="UP000226431"/>
    </source>
</evidence>
<dbReference type="Pfam" id="PF07350">
    <property type="entry name" value="Gig2-like"/>
    <property type="match status" value="1"/>
</dbReference>
<evidence type="ECO:0000256" key="1">
    <source>
        <dbReference type="SAM" id="MobiDB-lite"/>
    </source>
</evidence>
<dbReference type="PANTHER" id="PTHR30613">
    <property type="entry name" value="UNCHARACTERIZED PROTEIN YBIU-RELATED"/>
    <property type="match status" value="1"/>
</dbReference>
<evidence type="ECO:0008006" key="4">
    <source>
        <dbReference type="Google" id="ProtNLM"/>
    </source>
</evidence>
<sequence length="655" mass="72210">MQTMMPALGDGSRARMPPSSKRRPPSPSSTTTSCSSESPAKEAPPPSSFWSGPEPVPLPPRFARIKRSLVAGHEADVQASWRRLLTALRNEVDHIEGLGPHLIPSIEFSDVDDAAQTRRFGRDVRRYGVGIVRKVLPRSAAQQAVSDTVGYLEARAGSSTARPGRFRGPRQDPWCFDCFWTPAQVRCRAHPNVLKAQRFVMGLWETGGDERLTTRLPVSYVDRVRVRGGGFDGVVAEGTIVGEVGSEESEESEASSSGSFAREERNNSGNNNNRSSSSSSSSNNKNNSMNKTKSNMVNNNTINTINTINSNNNNNNNNNNSTPDDDPPFVQNPHKRKHHHHHHHHHHQQQLLAADNWISALQSSAGVIAQVDNGSLERWEPDGYGRCGTYSRIFAGDWENYDPWHSSSRVGATTDLYNGYGSCSILRMFQGLLSLSTAEPGMLRLLPSPRLATAYYLLRPFFSPRRPPPRPDVARPGPEWDAYLDPDNWLLQPEPDTIIHGAVPGHAQRLTERWHPHLHLRSSLVTLPTLQPGDYILWHPDLAYHFSDPSAGAGGPTGPDRPVTMLLYVPAAPLTQTNALYLARQRKAFRRGHPGPDFDTLGRGIVAEDPDLRPGEEEIARVGGVDALRAMGLAPWEPEPASAVVDLANLILFPE</sequence>
<dbReference type="OrthoDB" id="8249012at2759"/>
<name>A0A2C5ZBJ2_9HYPO</name>
<comment type="caution">
    <text evidence="2">The sequence shown here is derived from an EMBL/GenBank/DDBJ whole genome shotgun (WGS) entry which is preliminary data.</text>
</comment>
<dbReference type="EMBL" id="NJES01000081">
    <property type="protein sequence ID" value="PHH78397.1"/>
    <property type="molecule type" value="Genomic_DNA"/>
</dbReference>
<gene>
    <name evidence="2" type="ORF">CDD80_6954</name>
</gene>
<feature type="region of interest" description="Disordered" evidence="1">
    <location>
        <begin position="242"/>
        <end position="350"/>
    </location>
</feature>
<dbReference type="InterPro" id="IPR010856">
    <property type="entry name" value="Gig2-like"/>
</dbReference>
<feature type="compositionally biased region" description="Low complexity" evidence="1">
    <location>
        <begin position="28"/>
        <end position="38"/>
    </location>
</feature>
<proteinExistence type="predicted"/>
<dbReference type="AlphaFoldDB" id="A0A2C5ZBJ2"/>
<dbReference type="InterPro" id="IPR027443">
    <property type="entry name" value="IPNS-like_sf"/>
</dbReference>
<evidence type="ECO:0000313" key="2">
    <source>
        <dbReference type="EMBL" id="PHH78397.1"/>
    </source>
</evidence>
<accession>A0A2C5ZBJ2</accession>
<protein>
    <recommendedName>
        <fullName evidence="4">DUF1479 domain protein</fullName>
    </recommendedName>
</protein>